<proteinExistence type="predicted"/>
<accession>A0A0D2Y0E0</accession>
<reference evidence="2" key="1">
    <citation type="journal article" date="2012" name="Mol. Plant Microbe Interact.">
        <title>A highly conserved effector in Fusarium oxysporum is required for full virulence on Arabidopsis.</title>
        <authorList>
            <person name="Thatcher L.F."/>
            <person name="Gardiner D.M."/>
            <person name="Kazan K."/>
            <person name="Manners J."/>
        </authorList>
    </citation>
    <scope>NUCLEOTIDE SEQUENCE [LARGE SCALE GENOMIC DNA]</scope>
    <source>
        <strain evidence="2">Fo5176</strain>
    </source>
</reference>
<evidence type="ECO:0000313" key="2">
    <source>
        <dbReference type="Proteomes" id="UP000002489"/>
    </source>
</evidence>
<dbReference type="Proteomes" id="UP000002489">
    <property type="component" value="Unassembled WGS sequence"/>
</dbReference>
<sequence length="128" mass="14545">MSLESHVRDRHWFKVLLGDHAWHVEIWDLSDGEASLLCCAVAFSTFLSECLDEGFRIQMVSYKLAFSYCFFAHGSFQHFYESYMTVFRPVLHVYLAGGFGSGDGDGFKVILLSLGAQVMQSLHYEDVS</sequence>
<reference evidence="1" key="2">
    <citation type="submission" date="2025-08" db="UniProtKB">
        <authorList>
            <consortium name="EnsemblFungi"/>
        </authorList>
    </citation>
    <scope>IDENTIFICATION</scope>
    <source>
        <strain evidence="1">4287 / CBS 123668 / FGSC 9935 / NRRL 34936</strain>
    </source>
</reference>
<organism evidence="1 2">
    <name type="scientific">Fusarium oxysporum (strain Fo5176)</name>
    <name type="common">Fusarium vascular wilt</name>
    <dbReference type="NCBI Taxonomy" id="660025"/>
    <lineage>
        <taxon>Eukaryota</taxon>
        <taxon>Fungi</taxon>
        <taxon>Dikarya</taxon>
        <taxon>Ascomycota</taxon>
        <taxon>Pezizomycotina</taxon>
        <taxon>Sordariomycetes</taxon>
        <taxon>Hypocreomycetidae</taxon>
        <taxon>Hypocreales</taxon>
        <taxon>Nectriaceae</taxon>
        <taxon>Fusarium</taxon>
        <taxon>Fusarium oxysporum species complex</taxon>
    </lineage>
</organism>
<evidence type="ECO:0000313" key="1">
    <source>
        <dbReference type="EnsemblFungi" id="FOXG_09728P0"/>
    </source>
</evidence>
<dbReference type="EnsemblFungi" id="FOXG_09728T0">
    <property type="protein sequence ID" value="FOXG_09728P0"/>
    <property type="gene ID" value="FOXG_09728"/>
</dbReference>
<protein>
    <submittedName>
        <fullName evidence="1">Uncharacterized protein</fullName>
    </submittedName>
</protein>
<name>A0A0D2Y0E0_FUSOF</name>
<dbReference type="AlphaFoldDB" id="A0A0D2Y0E0"/>